<accession>A0AAV3QIX1</accession>
<sequence>MQGFVQKNDDLKEGENEGLSSKYKNAQLMTEFSKKRADEATQRAEEATQKLKVVEEAVPKRIPEAIREYQFSDDFRNESGKDAAYCLCHFTRTYK</sequence>
<evidence type="ECO:0000313" key="4">
    <source>
        <dbReference type="Proteomes" id="UP001454036"/>
    </source>
</evidence>
<feature type="region of interest" description="Disordered" evidence="2">
    <location>
        <begin position="1"/>
        <end position="23"/>
    </location>
</feature>
<dbReference type="EMBL" id="BAABME010004810">
    <property type="protein sequence ID" value="GAA0163643.1"/>
    <property type="molecule type" value="Genomic_DNA"/>
</dbReference>
<dbReference type="AlphaFoldDB" id="A0AAV3QIX1"/>
<keyword evidence="1" id="KW-0175">Coiled coil</keyword>
<feature type="coiled-coil region" evidence="1">
    <location>
        <begin position="30"/>
        <end position="57"/>
    </location>
</feature>
<evidence type="ECO:0000313" key="3">
    <source>
        <dbReference type="EMBL" id="GAA0163643.1"/>
    </source>
</evidence>
<proteinExistence type="predicted"/>
<evidence type="ECO:0000256" key="2">
    <source>
        <dbReference type="SAM" id="MobiDB-lite"/>
    </source>
</evidence>
<comment type="caution">
    <text evidence="3">The sequence shown here is derived from an EMBL/GenBank/DDBJ whole genome shotgun (WGS) entry which is preliminary data.</text>
</comment>
<organism evidence="3 4">
    <name type="scientific">Lithospermum erythrorhizon</name>
    <name type="common">Purple gromwell</name>
    <name type="synonym">Lithospermum officinale var. erythrorhizon</name>
    <dbReference type="NCBI Taxonomy" id="34254"/>
    <lineage>
        <taxon>Eukaryota</taxon>
        <taxon>Viridiplantae</taxon>
        <taxon>Streptophyta</taxon>
        <taxon>Embryophyta</taxon>
        <taxon>Tracheophyta</taxon>
        <taxon>Spermatophyta</taxon>
        <taxon>Magnoliopsida</taxon>
        <taxon>eudicotyledons</taxon>
        <taxon>Gunneridae</taxon>
        <taxon>Pentapetalae</taxon>
        <taxon>asterids</taxon>
        <taxon>lamiids</taxon>
        <taxon>Boraginales</taxon>
        <taxon>Boraginaceae</taxon>
        <taxon>Boraginoideae</taxon>
        <taxon>Lithospermeae</taxon>
        <taxon>Lithospermum</taxon>
    </lineage>
</organism>
<name>A0AAV3QIX1_LITER</name>
<gene>
    <name evidence="3" type="ORF">LIER_19457</name>
</gene>
<reference evidence="3 4" key="1">
    <citation type="submission" date="2024-01" db="EMBL/GenBank/DDBJ databases">
        <title>The complete chloroplast genome sequence of Lithospermum erythrorhizon: insights into the phylogenetic relationship among Boraginaceae species and the maternal lineages of purple gromwells.</title>
        <authorList>
            <person name="Okada T."/>
            <person name="Watanabe K."/>
        </authorList>
    </citation>
    <scope>NUCLEOTIDE SEQUENCE [LARGE SCALE GENOMIC DNA]</scope>
</reference>
<keyword evidence="4" id="KW-1185">Reference proteome</keyword>
<protein>
    <submittedName>
        <fullName evidence="3">Uncharacterized protein</fullName>
    </submittedName>
</protein>
<evidence type="ECO:0000256" key="1">
    <source>
        <dbReference type="SAM" id="Coils"/>
    </source>
</evidence>
<dbReference type="Proteomes" id="UP001454036">
    <property type="component" value="Unassembled WGS sequence"/>
</dbReference>